<gene>
    <name evidence="9" type="primary">rpl4</name>
    <name evidence="9" type="ORF">CcuCCAP97952_p043</name>
</gene>
<reference evidence="9" key="1">
    <citation type="journal article" date="2020" name="Genome Biol. Evol.">
        <title>Comparative plastid genomics of Cryptomonas species reveals fine-scale genomic responses to loss of photosynthesis.</title>
        <authorList>
            <person name="Tanifuji G."/>
            <person name="Kamikawa R."/>
            <person name="Moore C.E."/>
            <person name="Mills T."/>
            <person name="Onodera N.T."/>
            <person name="Kashiyama Y."/>
            <person name="Archibald J.M."/>
            <person name="Inagaki Y."/>
            <person name="Hashimoto T."/>
        </authorList>
    </citation>
    <scope>NUCLEOTIDE SEQUENCE</scope>
    <source>
        <strain evidence="9">CCAP979/52</strain>
    </source>
</reference>
<dbReference type="GO" id="GO:0006412">
    <property type="term" value="P:translation"/>
    <property type="evidence" value="ECO:0007669"/>
    <property type="project" value="InterPro"/>
</dbReference>
<dbReference type="GO" id="GO:0005840">
    <property type="term" value="C:ribosome"/>
    <property type="evidence" value="ECO:0007669"/>
    <property type="project" value="UniProtKB-KW"/>
</dbReference>
<evidence type="ECO:0000256" key="8">
    <source>
        <dbReference type="SAM" id="MobiDB-lite"/>
    </source>
</evidence>
<keyword evidence="3" id="KW-0694">RNA-binding</keyword>
<feature type="compositionally biased region" description="Polar residues" evidence="8">
    <location>
        <begin position="75"/>
        <end position="88"/>
    </location>
</feature>
<dbReference type="InterPro" id="IPR013005">
    <property type="entry name" value="Ribosomal_uL4-like"/>
</dbReference>
<protein>
    <recommendedName>
        <fullName evidence="6">Large ribosomal subunit protein uL4c</fullName>
    </recommendedName>
    <alternativeName>
        <fullName evidence="7">50S ribosomal protein L4, chloroplastic</fullName>
    </alternativeName>
</protein>
<keyword evidence="2" id="KW-0699">rRNA-binding</keyword>
<dbReference type="HAMAP" id="MF_01328_B">
    <property type="entry name" value="Ribosomal_uL4_B"/>
    <property type="match status" value="1"/>
</dbReference>
<dbReference type="GO" id="GO:0019843">
    <property type="term" value="F:rRNA binding"/>
    <property type="evidence" value="ECO:0007669"/>
    <property type="project" value="UniProtKB-KW"/>
</dbReference>
<dbReference type="SUPFAM" id="SSF52166">
    <property type="entry name" value="Ribosomal protein L4"/>
    <property type="match status" value="1"/>
</dbReference>
<evidence type="ECO:0000256" key="1">
    <source>
        <dbReference type="ARBA" id="ARBA00010528"/>
    </source>
</evidence>
<dbReference type="InterPro" id="IPR002136">
    <property type="entry name" value="Ribosomal_uL4"/>
</dbReference>
<accession>A0A679C9C5</accession>
<name>A0A679C9C5_9CRYP</name>
<dbReference type="Pfam" id="PF00573">
    <property type="entry name" value="Ribosomal_L4"/>
    <property type="match status" value="1"/>
</dbReference>
<keyword evidence="4 9" id="KW-0689">Ribosomal protein</keyword>
<evidence type="ECO:0000256" key="3">
    <source>
        <dbReference type="ARBA" id="ARBA00022884"/>
    </source>
</evidence>
<keyword evidence="9" id="KW-0934">Plastid</keyword>
<evidence type="ECO:0000256" key="6">
    <source>
        <dbReference type="ARBA" id="ARBA00035208"/>
    </source>
</evidence>
<feature type="region of interest" description="Disordered" evidence="8">
    <location>
        <begin position="49"/>
        <end position="92"/>
    </location>
</feature>
<dbReference type="AlphaFoldDB" id="A0A679C9C5"/>
<evidence type="ECO:0000256" key="2">
    <source>
        <dbReference type="ARBA" id="ARBA00022730"/>
    </source>
</evidence>
<dbReference type="InterPro" id="IPR023574">
    <property type="entry name" value="Ribosomal_uL4_dom_sf"/>
</dbReference>
<evidence type="ECO:0000256" key="7">
    <source>
        <dbReference type="ARBA" id="ARBA00035387"/>
    </source>
</evidence>
<dbReference type="Gene3D" id="3.40.1370.10">
    <property type="match status" value="1"/>
</dbReference>
<dbReference type="NCBIfam" id="TIGR03953">
    <property type="entry name" value="rplD_bact"/>
    <property type="match status" value="1"/>
</dbReference>
<dbReference type="PANTHER" id="PTHR10746:SF17">
    <property type="entry name" value="LARGE RIBOSOMAL SUBUNIT PROTEIN UL4C"/>
    <property type="match status" value="1"/>
</dbReference>
<sequence>MTVNKQLSYDVRDSHGTTDLNKSMLISFRVSDSAPKYLIHKSIVIQDRNRRQGTASCKTRSEVRGGGRKPWKQKGTGQARSGSSNSPLWNGGGVTFGPKPRLYTKKINIRERQLALSTAFYHSMHKVVVVENSFNSISTPKTKNFISILEKIIPRESNAKSLVIVHENNNNLSLSIRNIPNVQLLYANTVNLRDLLVAKHILITEKALTHISQFNE</sequence>
<comment type="similarity">
    <text evidence="1">Belongs to the universal ribosomal protein uL4 family.</text>
</comment>
<dbReference type="PANTHER" id="PTHR10746">
    <property type="entry name" value="50S RIBOSOMAL PROTEIN L4"/>
    <property type="match status" value="1"/>
</dbReference>
<dbReference type="EMBL" id="LC484192">
    <property type="protein sequence ID" value="BBK20327.1"/>
    <property type="molecule type" value="Genomic_DNA"/>
</dbReference>
<geneLocation type="plastid" evidence="9"/>
<evidence type="ECO:0000313" key="9">
    <source>
        <dbReference type="EMBL" id="BBK20327.1"/>
    </source>
</evidence>
<dbReference type="GO" id="GO:1990904">
    <property type="term" value="C:ribonucleoprotein complex"/>
    <property type="evidence" value="ECO:0007669"/>
    <property type="project" value="UniProtKB-KW"/>
</dbReference>
<keyword evidence="5" id="KW-0687">Ribonucleoprotein</keyword>
<evidence type="ECO:0000256" key="5">
    <source>
        <dbReference type="ARBA" id="ARBA00023274"/>
    </source>
</evidence>
<organism evidence="9">
    <name type="scientific">Cryptomonas curvata</name>
    <dbReference type="NCBI Taxonomy" id="233186"/>
    <lineage>
        <taxon>Eukaryota</taxon>
        <taxon>Cryptophyceae</taxon>
        <taxon>Cryptomonadales</taxon>
        <taxon>Cryptomonadaceae</taxon>
        <taxon>Cryptomonas</taxon>
    </lineage>
</organism>
<evidence type="ECO:0000256" key="4">
    <source>
        <dbReference type="ARBA" id="ARBA00022980"/>
    </source>
</evidence>
<dbReference type="GO" id="GO:0003735">
    <property type="term" value="F:structural constituent of ribosome"/>
    <property type="evidence" value="ECO:0007669"/>
    <property type="project" value="InterPro"/>
</dbReference>
<proteinExistence type="inferred from homology"/>